<sequence>MIIGCSLLLVLNLVRIVTLYLTGLYYRSLFDMMHLDVWQAAFIVLAILFWAGWASWVGRAPARQPDATP</sequence>
<protein>
    <recommendedName>
        <fullName evidence="10">Exosortase H</fullName>
    </recommendedName>
</protein>
<dbReference type="InterPro" id="IPR026392">
    <property type="entry name" value="Exo/Archaeosortase_dom"/>
</dbReference>
<evidence type="ECO:0000256" key="5">
    <source>
        <dbReference type="ARBA" id="ARBA00022801"/>
    </source>
</evidence>
<evidence type="ECO:0000256" key="1">
    <source>
        <dbReference type="ARBA" id="ARBA00004651"/>
    </source>
</evidence>
<evidence type="ECO:0000256" key="4">
    <source>
        <dbReference type="ARBA" id="ARBA00022692"/>
    </source>
</evidence>
<feature type="transmembrane region" description="Helical" evidence="8">
    <location>
        <begin position="38"/>
        <end position="57"/>
    </location>
</feature>
<organism evidence="9">
    <name type="scientific">marine sediment metagenome</name>
    <dbReference type="NCBI Taxonomy" id="412755"/>
    <lineage>
        <taxon>unclassified sequences</taxon>
        <taxon>metagenomes</taxon>
        <taxon>ecological metagenomes</taxon>
    </lineage>
</organism>
<evidence type="ECO:0000256" key="6">
    <source>
        <dbReference type="ARBA" id="ARBA00022989"/>
    </source>
</evidence>
<dbReference type="GO" id="GO:0008233">
    <property type="term" value="F:peptidase activity"/>
    <property type="evidence" value="ECO:0007669"/>
    <property type="project" value="UniProtKB-KW"/>
</dbReference>
<reference evidence="9" key="1">
    <citation type="journal article" date="2014" name="Front. Microbiol.">
        <title>High frequency of phylogenetically diverse reductive dehalogenase-homologous genes in deep subseafloor sedimentary metagenomes.</title>
        <authorList>
            <person name="Kawai M."/>
            <person name="Futagami T."/>
            <person name="Toyoda A."/>
            <person name="Takaki Y."/>
            <person name="Nishi S."/>
            <person name="Hori S."/>
            <person name="Arai W."/>
            <person name="Tsubouchi T."/>
            <person name="Morono Y."/>
            <person name="Uchiyama I."/>
            <person name="Ito T."/>
            <person name="Fujiyama A."/>
            <person name="Inagaki F."/>
            <person name="Takami H."/>
        </authorList>
    </citation>
    <scope>NUCLEOTIDE SEQUENCE</scope>
    <source>
        <strain evidence="9">Expedition CK06-06</strain>
    </source>
</reference>
<dbReference type="GO" id="GO:0005886">
    <property type="term" value="C:plasma membrane"/>
    <property type="evidence" value="ECO:0007669"/>
    <property type="project" value="UniProtKB-SubCell"/>
</dbReference>
<evidence type="ECO:0000256" key="7">
    <source>
        <dbReference type="ARBA" id="ARBA00023136"/>
    </source>
</evidence>
<evidence type="ECO:0000256" key="8">
    <source>
        <dbReference type="SAM" id="Phobius"/>
    </source>
</evidence>
<accession>X0W9S5</accession>
<keyword evidence="4 8" id="KW-0812">Transmembrane</keyword>
<evidence type="ECO:0000256" key="3">
    <source>
        <dbReference type="ARBA" id="ARBA00022670"/>
    </source>
</evidence>
<dbReference type="AlphaFoldDB" id="X0W9S5"/>
<dbReference type="GO" id="GO:0006508">
    <property type="term" value="P:proteolysis"/>
    <property type="evidence" value="ECO:0007669"/>
    <property type="project" value="UniProtKB-KW"/>
</dbReference>
<keyword evidence="7 8" id="KW-0472">Membrane</keyword>
<feature type="transmembrane region" description="Helical" evidence="8">
    <location>
        <begin position="7"/>
        <end position="26"/>
    </location>
</feature>
<dbReference type="EMBL" id="BARS01035685">
    <property type="protein sequence ID" value="GAG21353.1"/>
    <property type="molecule type" value="Genomic_DNA"/>
</dbReference>
<keyword evidence="5" id="KW-0378">Hydrolase</keyword>
<proteinExistence type="predicted"/>
<keyword evidence="6 8" id="KW-1133">Transmembrane helix</keyword>
<comment type="caution">
    <text evidence="9">The sequence shown here is derived from an EMBL/GenBank/DDBJ whole genome shotgun (WGS) entry which is preliminary data.</text>
</comment>
<name>X0W9S5_9ZZZZ</name>
<dbReference type="NCBIfam" id="TIGR04178">
    <property type="entry name" value="exo_archaeo"/>
    <property type="match status" value="1"/>
</dbReference>
<evidence type="ECO:0000313" key="9">
    <source>
        <dbReference type="EMBL" id="GAG21353.1"/>
    </source>
</evidence>
<keyword evidence="2" id="KW-1003">Cell membrane</keyword>
<evidence type="ECO:0008006" key="10">
    <source>
        <dbReference type="Google" id="ProtNLM"/>
    </source>
</evidence>
<gene>
    <name evidence="9" type="ORF">S01H1_54954</name>
</gene>
<keyword evidence="3" id="KW-0645">Protease</keyword>
<evidence type="ECO:0000256" key="2">
    <source>
        <dbReference type="ARBA" id="ARBA00022475"/>
    </source>
</evidence>
<comment type="subcellular location">
    <subcellularLocation>
        <location evidence="1">Cell membrane</location>
        <topology evidence="1">Multi-pass membrane protein</topology>
    </subcellularLocation>
</comment>